<evidence type="ECO:0000313" key="1">
    <source>
        <dbReference type="EMBL" id="MXP09719.1"/>
    </source>
</evidence>
<protein>
    <submittedName>
        <fullName evidence="1">Uncharacterized protein</fullName>
    </submittedName>
</protein>
<proteinExistence type="predicted"/>
<name>A0A6I4U100_9SPHN</name>
<dbReference type="RefSeq" id="WP_160616396.1">
    <property type="nucleotide sequence ID" value="NZ_WTYR01000001.1"/>
</dbReference>
<keyword evidence="2" id="KW-1185">Reference proteome</keyword>
<organism evidence="1 2">
    <name type="scientific">Alteriqipengyuania halimionae</name>
    <dbReference type="NCBI Taxonomy" id="1926630"/>
    <lineage>
        <taxon>Bacteria</taxon>
        <taxon>Pseudomonadati</taxon>
        <taxon>Pseudomonadota</taxon>
        <taxon>Alphaproteobacteria</taxon>
        <taxon>Sphingomonadales</taxon>
        <taxon>Erythrobacteraceae</taxon>
        <taxon>Alteriqipengyuania</taxon>
    </lineage>
</organism>
<evidence type="ECO:0000313" key="2">
    <source>
        <dbReference type="Proteomes" id="UP000429229"/>
    </source>
</evidence>
<dbReference type="EMBL" id="WTYR01000001">
    <property type="protein sequence ID" value="MXP09719.1"/>
    <property type="molecule type" value="Genomic_DNA"/>
</dbReference>
<gene>
    <name evidence="1" type="ORF">GRI68_05960</name>
</gene>
<accession>A0A6I4U100</accession>
<reference evidence="1 2" key="1">
    <citation type="submission" date="2019-12" db="EMBL/GenBank/DDBJ databases">
        <title>Genomic-based taxomic classification of the family Erythrobacteraceae.</title>
        <authorList>
            <person name="Xu L."/>
        </authorList>
    </citation>
    <scope>NUCLEOTIDE SEQUENCE [LARGE SCALE GENOMIC DNA]</scope>
    <source>
        <strain evidence="1 2">LMG 29519</strain>
    </source>
</reference>
<dbReference type="AlphaFoldDB" id="A0A6I4U100"/>
<dbReference type="Proteomes" id="UP000429229">
    <property type="component" value="Unassembled WGS sequence"/>
</dbReference>
<comment type="caution">
    <text evidence="1">The sequence shown here is derived from an EMBL/GenBank/DDBJ whole genome shotgun (WGS) entry which is preliminary data.</text>
</comment>
<sequence>MQEKRSDCDIRPAGKRRDGRPRFWCHAHQASATGKYGIKLERCEGAYRSLESKEILELNPKDYDGGVALWGAVKPAYDSTGLEEVEGIHVHARDDAGDLEKGIDDTVDAVALEISVDLFEKRKVYVTRETAVSAYISRAIGHNLDSLFCTYCGEPHLDSEWFAVKPHKRHLCHACGEIFLANKKGISNPLKGLRQVFQDSDANRSIVRAERRLEASVNDFPGGIQMWASNPALLWTAPRPEEEGIHFHGYAADRSTRLEDETFDAVVLDGIEIDESHLRYFMAQNALAHLRGRIVVLVCDCGEAYFDNGMDAFIPHSNHRCKSCNIKLSSSIKNKKVISNPFLNTIQNLDNNRGKK</sequence>
<dbReference type="OrthoDB" id="1489751at2"/>